<gene>
    <name evidence="6" type="ORF">LY28_01049</name>
</gene>
<evidence type="ECO:0000313" key="6">
    <source>
        <dbReference type="EMBL" id="PYG88695.1"/>
    </source>
</evidence>
<feature type="transmembrane region" description="Helical" evidence="4">
    <location>
        <begin position="167"/>
        <end position="188"/>
    </location>
</feature>
<organism evidence="6 7">
    <name type="scientific">Ruminiclostridium sufflavum DSM 19573</name>
    <dbReference type="NCBI Taxonomy" id="1121337"/>
    <lineage>
        <taxon>Bacteria</taxon>
        <taxon>Bacillati</taxon>
        <taxon>Bacillota</taxon>
        <taxon>Clostridia</taxon>
        <taxon>Eubacteriales</taxon>
        <taxon>Oscillospiraceae</taxon>
        <taxon>Ruminiclostridium</taxon>
    </lineage>
</organism>
<evidence type="ECO:0000313" key="7">
    <source>
        <dbReference type="Proteomes" id="UP000248132"/>
    </source>
</evidence>
<evidence type="ECO:0000259" key="5">
    <source>
        <dbReference type="Pfam" id="PF14501"/>
    </source>
</evidence>
<comment type="caution">
    <text evidence="6">The sequence shown here is derived from an EMBL/GenBank/DDBJ whole genome shotgun (WGS) entry which is preliminary data.</text>
</comment>
<dbReference type="Gene3D" id="3.30.565.10">
    <property type="entry name" value="Histidine kinase-like ATPase, C-terminal domain"/>
    <property type="match status" value="1"/>
</dbReference>
<keyword evidence="4" id="KW-0472">Membrane</keyword>
<dbReference type="Proteomes" id="UP000248132">
    <property type="component" value="Unassembled WGS sequence"/>
</dbReference>
<evidence type="ECO:0000256" key="1">
    <source>
        <dbReference type="ARBA" id="ARBA00022553"/>
    </source>
</evidence>
<dbReference type="SUPFAM" id="SSF55890">
    <property type="entry name" value="Sporulation response regulatory protein Spo0B"/>
    <property type="match status" value="1"/>
</dbReference>
<dbReference type="AlphaFoldDB" id="A0A318XNV0"/>
<protein>
    <submittedName>
        <fullName evidence="6">Two-component system sensor histidine kinase AgrC</fullName>
    </submittedName>
</protein>
<feature type="transmembrane region" description="Helical" evidence="4">
    <location>
        <begin position="68"/>
        <end position="86"/>
    </location>
</feature>
<dbReference type="OrthoDB" id="1656061at2"/>
<accession>A0A318XNV0</accession>
<feature type="transmembrane region" description="Helical" evidence="4">
    <location>
        <begin position="133"/>
        <end position="155"/>
    </location>
</feature>
<feature type="transmembrane region" description="Helical" evidence="4">
    <location>
        <begin position="194"/>
        <end position="213"/>
    </location>
</feature>
<name>A0A318XNV0_9FIRM</name>
<dbReference type="PANTHER" id="PTHR40448">
    <property type="entry name" value="TWO-COMPONENT SENSOR HISTIDINE KINASE"/>
    <property type="match status" value="1"/>
</dbReference>
<feature type="transmembrane region" description="Helical" evidence="4">
    <location>
        <begin position="6"/>
        <end position="25"/>
    </location>
</feature>
<evidence type="ECO:0000256" key="3">
    <source>
        <dbReference type="ARBA" id="ARBA00022777"/>
    </source>
</evidence>
<dbReference type="GO" id="GO:0000155">
    <property type="term" value="F:phosphorelay sensor kinase activity"/>
    <property type="evidence" value="ECO:0007669"/>
    <property type="project" value="InterPro"/>
</dbReference>
<feature type="transmembrane region" description="Helical" evidence="4">
    <location>
        <begin position="93"/>
        <end position="118"/>
    </location>
</feature>
<reference evidence="6 7" key="1">
    <citation type="submission" date="2018-06" db="EMBL/GenBank/DDBJ databases">
        <title>Genomic Encyclopedia of Type Strains, Phase I: the one thousand microbial genomes (KMG-I) project.</title>
        <authorList>
            <person name="Kyrpides N."/>
        </authorList>
    </citation>
    <scope>NUCLEOTIDE SEQUENCE [LARGE SCALE GENOMIC DNA]</scope>
    <source>
        <strain evidence="6 7">DSM 19573</strain>
    </source>
</reference>
<keyword evidence="4" id="KW-1133">Transmembrane helix</keyword>
<feature type="transmembrane region" description="Helical" evidence="4">
    <location>
        <begin position="37"/>
        <end position="56"/>
    </location>
</feature>
<sequence length="430" mass="49281">MYILEQLLINTVFAIITTYLTCEFLKVNFNVTIKRNIIIIFSISVGVLNGLISTLWMSVLNIPLSLQFMKSIILTIINIVIIKFFFKIEWIKSILAFCIIIIFMGIGNATVAPIFYMFGIEVSQELINNNPDLFLIMNIIIYIVTFILIKLSTYTKMLSNIRNLKPIGFLLIITVIVMASYFGVYYAIHYDPVSLVVSLISSLIYFISTVWYISIYHRYEMQKEEQHQQMFYNESLANTLEDLRRLKHDHTNHLTVLYAMYQMKKYEAAELYLKEILELNENLGNTAIYNIKNAGLFGIISAKMNYADSQGIAFNLKVIDVVDSIPDIRISELCEVIGIYLDNAIEEVLNNGKMKIEMQMENTEKSLIITINNECTEIPILEKSKKGADRGNGLIIANKILSSYKNIFNTTSFNKDSMTFSQVISIAKEA</sequence>
<dbReference type="InterPro" id="IPR036890">
    <property type="entry name" value="HATPase_C_sf"/>
</dbReference>
<keyword evidence="7" id="KW-1185">Reference proteome</keyword>
<keyword evidence="4" id="KW-0812">Transmembrane</keyword>
<keyword evidence="2" id="KW-0808">Transferase</keyword>
<dbReference type="InterPro" id="IPR032834">
    <property type="entry name" value="NatK-like_C"/>
</dbReference>
<dbReference type="GO" id="GO:0042802">
    <property type="term" value="F:identical protein binding"/>
    <property type="evidence" value="ECO:0007669"/>
    <property type="project" value="TreeGrafter"/>
</dbReference>
<keyword evidence="1" id="KW-0597">Phosphoprotein</keyword>
<dbReference type="InterPro" id="IPR016120">
    <property type="entry name" value="Sig_transdc_His_kin_SpoOB"/>
</dbReference>
<dbReference type="EMBL" id="QKMR01000005">
    <property type="protein sequence ID" value="PYG88695.1"/>
    <property type="molecule type" value="Genomic_DNA"/>
</dbReference>
<proteinExistence type="predicted"/>
<keyword evidence="3 6" id="KW-0418">Kinase</keyword>
<feature type="domain" description="Sensor histidine kinase NatK-like C-terminal" evidence="5">
    <location>
        <begin position="330"/>
        <end position="415"/>
    </location>
</feature>
<dbReference type="RefSeq" id="WP_110461117.1">
    <property type="nucleotide sequence ID" value="NZ_QKMR01000005.1"/>
</dbReference>
<evidence type="ECO:0000256" key="4">
    <source>
        <dbReference type="SAM" id="Phobius"/>
    </source>
</evidence>
<dbReference type="Pfam" id="PF14501">
    <property type="entry name" value="HATPase_c_5"/>
    <property type="match status" value="1"/>
</dbReference>
<dbReference type="Gene3D" id="1.10.287.130">
    <property type="match status" value="1"/>
</dbReference>
<evidence type="ECO:0000256" key="2">
    <source>
        <dbReference type="ARBA" id="ARBA00022679"/>
    </source>
</evidence>
<dbReference type="PANTHER" id="PTHR40448:SF1">
    <property type="entry name" value="TWO-COMPONENT SENSOR HISTIDINE KINASE"/>
    <property type="match status" value="1"/>
</dbReference>